<evidence type="ECO:0000256" key="17">
    <source>
        <dbReference type="ARBA" id="ARBA00051411"/>
    </source>
</evidence>
<dbReference type="GO" id="GO:0004602">
    <property type="term" value="F:glutathione peroxidase activity"/>
    <property type="evidence" value="ECO:0007669"/>
    <property type="project" value="TreeGrafter"/>
</dbReference>
<feature type="transmembrane region" description="Helical" evidence="22">
    <location>
        <begin position="252"/>
        <end position="271"/>
    </location>
</feature>
<keyword evidence="3 22" id="KW-0812">Transmembrane</keyword>
<evidence type="ECO:0000256" key="9">
    <source>
        <dbReference type="ARBA" id="ARBA00023136"/>
    </source>
</evidence>
<evidence type="ECO:0000256" key="1">
    <source>
        <dbReference type="ARBA" id="ARBA00004374"/>
    </source>
</evidence>
<feature type="transmembrane region" description="Helical" evidence="22">
    <location>
        <begin position="361"/>
        <end position="384"/>
    </location>
</feature>
<keyword evidence="2" id="KW-0808">Transferase</keyword>
<evidence type="ECO:0000256" key="16">
    <source>
        <dbReference type="ARBA" id="ARBA00049298"/>
    </source>
</evidence>
<dbReference type="GO" id="GO:0006281">
    <property type="term" value="P:DNA repair"/>
    <property type="evidence" value="ECO:0007669"/>
    <property type="project" value="InterPro"/>
</dbReference>
<dbReference type="InterPro" id="IPR050997">
    <property type="entry name" value="MAPEG"/>
</dbReference>
<dbReference type="AlphaFoldDB" id="A0A087GTW8"/>
<evidence type="ECO:0000256" key="2">
    <source>
        <dbReference type="ARBA" id="ARBA00022679"/>
    </source>
</evidence>
<dbReference type="EC" id="4.4.1.20" evidence="15"/>
<keyword evidence="7" id="KW-0443">Lipid metabolism</keyword>
<evidence type="ECO:0000256" key="13">
    <source>
        <dbReference type="ARBA" id="ARBA00037884"/>
    </source>
</evidence>
<comment type="pathway">
    <text evidence="14">Lipid metabolism; arachidonate metabolism.</text>
</comment>
<evidence type="ECO:0000256" key="18">
    <source>
        <dbReference type="ARBA" id="ARBA00069748"/>
    </source>
</evidence>
<keyword evidence="24" id="KW-1185">Reference proteome</keyword>
<evidence type="ECO:0000256" key="20">
    <source>
        <dbReference type="ARBA" id="ARBA00076908"/>
    </source>
</evidence>
<keyword evidence="12" id="KW-0449">Lipoprotein</keyword>
<gene>
    <name evidence="23" type="ordered locus">AALP_Aa6g359700</name>
</gene>
<evidence type="ECO:0000256" key="21">
    <source>
        <dbReference type="SAM" id="MobiDB-lite"/>
    </source>
</evidence>
<dbReference type="GO" id="GO:0005635">
    <property type="term" value="C:nuclear envelope"/>
    <property type="evidence" value="ECO:0007669"/>
    <property type="project" value="TreeGrafter"/>
</dbReference>
<dbReference type="OrthoDB" id="410651at2759"/>
<evidence type="ECO:0000313" key="23">
    <source>
        <dbReference type="EMBL" id="KFK33320.1"/>
    </source>
</evidence>
<comment type="catalytic activity">
    <reaction evidence="16">
        <text>leukotriene C4 = leukotriene A4 + glutathione</text>
        <dbReference type="Rhea" id="RHEA:17617"/>
        <dbReference type="ChEBI" id="CHEBI:57463"/>
        <dbReference type="ChEBI" id="CHEBI:57925"/>
        <dbReference type="ChEBI" id="CHEBI:57973"/>
        <dbReference type="EC" id="4.4.1.20"/>
    </reaction>
    <physiologicalReaction direction="right-to-left" evidence="16">
        <dbReference type="Rhea" id="RHEA:17619"/>
    </physiologicalReaction>
</comment>
<evidence type="ECO:0000256" key="7">
    <source>
        <dbReference type="ARBA" id="ARBA00023098"/>
    </source>
</evidence>
<dbReference type="GO" id="GO:0004464">
    <property type="term" value="F:leukotriene-C4 synthase activity"/>
    <property type="evidence" value="ECO:0007669"/>
    <property type="project" value="UniProtKB-EC"/>
</dbReference>
<dbReference type="InterPro" id="IPR011257">
    <property type="entry name" value="DNA_glycosylase"/>
</dbReference>
<comment type="pathway">
    <text evidence="13">Lipid metabolism; leukotriene C4 biosynthesis.</text>
</comment>
<evidence type="ECO:0000313" key="24">
    <source>
        <dbReference type="Proteomes" id="UP000029120"/>
    </source>
</evidence>
<proteinExistence type="predicted"/>
<evidence type="ECO:0000256" key="5">
    <source>
        <dbReference type="ARBA" id="ARBA00022989"/>
    </source>
</evidence>
<dbReference type="Gramene" id="KFK33320">
    <property type="protein sequence ID" value="KFK33320"/>
    <property type="gene ID" value="AALP_AA6G359700"/>
</dbReference>
<dbReference type="InterPro" id="IPR023352">
    <property type="entry name" value="MAPEG-like_dom_sf"/>
</dbReference>
<evidence type="ECO:0000256" key="4">
    <source>
        <dbReference type="ARBA" id="ARBA00022787"/>
    </source>
</evidence>
<evidence type="ECO:0000256" key="22">
    <source>
        <dbReference type="SAM" id="Phobius"/>
    </source>
</evidence>
<dbReference type="Pfam" id="PF01124">
    <property type="entry name" value="MAPEG"/>
    <property type="match status" value="1"/>
</dbReference>
<dbReference type="PANTHER" id="PTHR10250">
    <property type="entry name" value="MICROSOMAL GLUTATHIONE S-TRANSFERASE"/>
    <property type="match status" value="1"/>
</dbReference>
<keyword evidence="9 22" id="KW-0472">Membrane</keyword>
<feature type="region of interest" description="Disordered" evidence="21">
    <location>
        <begin position="71"/>
        <end position="90"/>
    </location>
</feature>
<evidence type="ECO:0000256" key="14">
    <source>
        <dbReference type="ARBA" id="ARBA00037916"/>
    </source>
</evidence>
<evidence type="ECO:0000256" key="19">
    <source>
        <dbReference type="ARBA" id="ARBA00075145"/>
    </source>
</evidence>
<dbReference type="SUPFAM" id="SSF161084">
    <property type="entry name" value="MAPEG domain-like"/>
    <property type="match status" value="1"/>
</dbReference>
<evidence type="ECO:0000256" key="6">
    <source>
        <dbReference type="ARBA" id="ARBA00023002"/>
    </source>
</evidence>
<dbReference type="GO" id="GO:0006691">
    <property type="term" value="P:leukotriene metabolic process"/>
    <property type="evidence" value="ECO:0007669"/>
    <property type="project" value="UniProtKB-ARBA"/>
</dbReference>
<keyword evidence="5 22" id="KW-1133">Transmembrane helix</keyword>
<evidence type="ECO:0000256" key="15">
    <source>
        <dbReference type="ARBA" id="ARBA00039056"/>
    </source>
</evidence>
<dbReference type="PANTHER" id="PTHR10250:SF22">
    <property type="entry name" value="MICROSOMAL GLUTATHIONE S-TRANSFERASE"/>
    <property type="match status" value="1"/>
</dbReference>
<reference evidence="24" key="1">
    <citation type="journal article" date="2015" name="Nat. Plants">
        <title>Genome expansion of Arabis alpina linked with retrotransposition and reduced symmetric DNA methylation.</title>
        <authorList>
            <person name="Willing E.M."/>
            <person name="Rawat V."/>
            <person name="Mandakova T."/>
            <person name="Maumus F."/>
            <person name="James G.V."/>
            <person name="Nordstroem K.J."/>
            <person name="Becker C."/>
            <person name="Warthmann N."/>
            <person name="Chica C."/>
            <person name="Szarzynska B."/>
            <person name="Zytnicki M."/>
            <person name="Albani M.C."/>
            <person name="Kiefer C."/>
            <person name="Bergonzi S."/>
            <person name="Castaings L."/>
            <person name="Mateos J.L."/>
            <person name="Berns M.C."/>
            <person name="Bujdoso N."/>
            <person name="Piofczyk T."/>
            <person name="de Lorenzo L."/>
            <person name="Barrero-Sicilia C."/>
            <person name="Mateos I."/>
            <person name="Piednoel M."/>
            <person name="Hagmann J."/>
            <person name="Chen-Min-Tao R."/>
            <person name="Iglesias-Fernandez R."/>
            <person name="Schuster S.C."/>
            <person name="Alonso-Blanco C."/>
            <person name="Roudier F."/>
            <person name="Carbonero P."/>
            <person name="Paz-Ares J."/>
            <person name="Davis S.J."/>
            <person name="Pecinka A."/>
            <person name="Quesneville H."/>
            <person name="Colot V."/>
            <person name="Lysak M.A."/>
            <person name="Weigel D."/>
            <person name="Coupland G."/>
            <person name="Schneeberger K."/>
        </authorList>
    </citation>
    <scope>NUCLEOTIDE SEQUENCE [LARGE SCALE GENOMIC DNA]</scope>
    <source>
        <strain evidence="24">cv. Pajares</strain>
    </source>
</reference>
<comment type="subcellular location">
    <subcellularLocation>
        <location evidence="1">Mitochondrion outer membrane</location>
        <topology evidence="1">Multi-pass membrane protein</topology>
    </subcellularLocation>
</comment>
<dbReference type="InterPro" id="IPR001129">
    <property type="entry name" value="Membr-assoc_MAPEG"/>
</dbReference>
<dbReference type="eggNOG" id="ENOG502S4E5">
    <property type="taxonomic scope" value="Eukaryota"/>
</dbReference>
<organism evidence="23 24">
    <name type="scientific">Arabis alpina</name>
    <name type="common">Alpine rock-cress</name>
    <dbReference type="NCBI Taxonomy" id="50452"/>
    <lineage>
        <taxon>Eukaryota</taxon>
        <taxon>Viridiplantae</taxon>
        <taxon>Streptophyta</taxon>
        <taxon>Embryophyta</taxon>
        <taxon>Tracheophyta</taxon>
        <taxon>Spermatophyta</taxon>
        <taxon>Magnoliopsida</taxon>
        <taxon>eudicotyledons</taxon>
        <taxon>Gunneridae</taxon>
        <taxon>Pentapetalae</taxon>
        <taxon>rosids</taxon>
        <taxon>malvids</taxon>
        <taxon>Brassicales</taxon>
        <taxon>Brassicaceae</taxon>
        <taxon>Arabideae</taxon>
        <taxon>Arabis</taxon>
    </lineage>
</organism>
<evidence type="ECO:0000256" key="8">
    <source>
        <dbReference type="ARBA" id="ARBA00023128"/>
    </source>
</evidence>
<evidence type="ECO:0000256" key="12">
    <source>
        <dbReference type="ARBA" id="ARBA00023288"/>
    </source>
</evidence>
<keyword evidence="6" id="KW-0560">Oxidoreductase</keyword>
<dbReference type="GO" id="GO:0004364">
    <property type="term" value="F:glutathione transferase activity"/>
    <property type="evidence" value="ECO:0007669"/>
    <property type="project" value="TreeGrafter"/>
</dbReference>
<dbReference type="FunFam" id="1.20.120.550:FF:000004">
    <property type="entry name" value="Microsomal glutathione S-transferase 3"/>
    <property type="match status" value="1"/>
</dbReference>
<evidence type="ECO:0000256" key="10">
    <source>
        <dbReference type="ARBA" id="ARBA00023139"/>
    </source>
</evidence>
<dbReference type="SUPFAM" id="SSF48150">
    <property type="entry name" value="DNA-glycosylase"/>
    <property type="match status" value="1"/>
</dbReference>
<accession>A0A087GTW8</accession>
<dbReference type="Proteomes" id="UP000029120">
    <property type="component" value="Chromosome 6"/>
</dbReference>
<keyword evidence="11" id="KW-0456">Lyase</keyword>
<protein>
    <recommendedName>
        <fullName evidence="18">Glutathione S-transferase 3, mitochondrial</fullName>
        <ecNumber evidence="15">4.4.1.20</ecNumber>
    </recommendedName>
    <alternativeName>
        <fullName evidence="19">Glutathione peroxidase MGST3</fullName>
    </alternativeName>
    <alternativeName>
        <fullName evidence="20">LTC4 synthase MGST3</fullName>
    </alternativeName>
</protein>
<keyword evidence="4" id="KW-1000">Mitochondrion outer membrane</keyword>
<sequence>MLRFTTEDQRDVADFHQLHDSAKESGFGRIFRSPSLFEDMVKSILLCNSTWEKTLGMASNLCKMQSKLADLRSKKRKRDPKPEIERPGNFPSVKEIASLDKEFINEHCKLGYRAKWIVALAKKVERGTLDLEEIEKREIGPEQVIGKLKPSKGFGVFVTATVLMCIGYYHVVPSDTETLRLLREMHGMEECSTQGREAQQLYDRFSPFQSLAYWFDMVKNYETKHGKLSELSPLYYNKVASMAVSEFLPKEYGYVVIVLVLYCFLNLWMGFQVGGARKRYKVPYPTLYAIESENKDAKLFNCVQRGHQNSLEMMPMYFLLMILGGMKHPCISTGLGLLYNISRFFYFKGYSTGDPIKRLTIGKYGFLAMLGLAVCTISFAITLIRSSA</sequence>
<comment type="catalytic activity">
    <reaction evidence="17">
        <text>15-deoxy-Delta(12,14)-prostaglandin J2 + glutathione = 15-deoxy-Delta(12,14)-prostaglandin J2-S-(R)-glutathione</text>
        <dbReference type="Rhea" id="RHEA:75963"/>
        <dbReference type="ChEBI" id="CHEBI:57925"/>
        <dbReference type="ChEBI" id="CHEBI:85236"/>
        <dbReference type="ChEBI" id="CHEBI:194498"/>
    </reaction>
    <physiologicalReaction direction="left-to-right" evidence="17">
        <dbReference type="Rhea" id="RHEA:75964"/>
    </physiologicalReaction>
</comment>
<dbReference type="EMBL" id="CM002874">
    <property type="protein sequence ID" value="KFK33320.1"/>
    <property type="molecule type" value="Genomic_DNA"/>
</dbReference>
<name>A0A087GTW8_ARAAL</name>
<keyword evidence="10" id="KW-0564">Palmitate</keyword>
<dbReference type="Gene3D" id="1.10.340.30">
    <property type="entry name" value="Hypothetical protein, domain 2"/>
    <property type="match status" value="1"/>
</dbReference>
<feature type="transmembrane region" description="Helical" evidence="22">
    <location>
        <begin position="317"/>
        <end position="341"/>
    </location>
</feature>
<evidence type="ECO:0000256" key="3">
    <source>
        <dbReference type="ARBA" id="ARBA00022692"/>
    </source>
</evidence>
<dbReference type="GO" id="GO:0005783">
    <property type="term" value="C:endoplasmic reticulum"/>
    <property type="evidence" value="ECO:0007669"/>
    <property type="project" value="TreeGrafter"/>
</dbReference>
<dbReference type="GO" id="GO:0006629">
    <property type="term" value="P:lipid metabolic process"/>
    <property type="evidence" value="ECO:0007669"/>
    <property type="project" value="UniProtKB-KW"/>
</dbReference>
<feature type="transmembrane region" description="Helical" evidence="22">
    <location>
        <begin position="153"/>
        <end position="171"/>
    </location>
</feature>
<dbReference type="GO" id="GO:0005741">
    <property type="term" value="C:mitochondrial outer membrane"/>
    <property type="evidence" value="ECO:0007669"/>
    <property type="project" value="UniProtKB-SubCell"/>
</dbReference>
<keyword evidence="8" id="KW-0496">Mitochondrion</keyword>
<evidence type="ECO:0000256" key="11">
    <source>
        <dbReference type="ARBA" id="ARBA00023239"/>
    </source>
</evidence>
<dbReference type="Gene3D" id="1.20.120.550">
    <property type="entry name" value="Membrane associated eicosanoid/glutathione metabolism-like domain"/>
    <property type="match status" value="1"/>
</dbReference>